<dbReference type="Gene3D" id="3.40.50.300">
    <property type="entry name" value="P-loop containing nucleotide triphosphate hydrolases"/>
    <property type="match status" value="1"/>
</dbReference>
<keyword evidence="6" id="KW-0479">Metal-binding</keyword>
<keyword evidence="6" id="KW-0378">Hydrolase</keyword>
<dbReference type="NCBIfam" id="TIGR00231">
    <property type="entry name" value="small_GTP"/>
    <property type="match status" value="1"/>
</dbReference>
<dbReference type="PRINTS" id="PR00326">
    <property type="entry name" value="GTP1OBG"/>
</dbReference>
<comment type="subunit">
    <text evidence="6">Homodimer. Heterotetramer of two MnmE and two MnmG subunits.</text>
</comment>
<dbReference type="InterPro" id="IPR005225">
    <property type="entry name" value="Small_GTP-bd"/>
</dbReference>
<dbReference type="GO" id="GO:0046872">
    <property type="term" value="F:metal ion binding"/>
    <property type="evidence" value="ECO:0007669"/>
    <property type="project" value="UniProtKB-KW"/>
</dbReference>
<evidence type="ECO:0000256" key="5">
    <source>
        <dbReference type="ARBA" id="ARBA00023134"/>
    </source>
</evidence>
<dbReference type="CDD" id="cd04164">
    <property type="entry name" value="trmE"/>
    <property type="match status" value="1"/>
</dbReference>
<dbReference type="Pfam" id="PF01926">
    <property type="entry name" value="MMR_HSR1"/>
    <property type="match status" value="1"/>
</dbReference>
<dbReference type="Gene3D" id="1.20.120.430">
    <property type="entry name" value="tRNA modification GTPase MnmE domain 2"/>
    <property type="match status" value="1"/>
</dbReference>
<feature type="binding site" evidence="6">
    <location>
        <position position="250"/>
    </location>
    <ligand>
        <name>Mg(2+)</name>
        <dbReference type="ChEBI" id="CHEBI:18420"/>
    </ligand>
</feature>
<evidence type="ECO:0000313" key="10">
    <source>
        <dbReference type="Proteomes" id="UP000054618"/>
    </source>
</evidence>
<dbReference type="NCBIfam" id="TIGR00450">
    <property type="entry name" value="mnmE_trmE_thdF"/>
    <property type="match status" value="1"/>
</dbReference>
<keyword evidence="10" id="KW-1185">Reference proteome</keyword>
<proteinExistence type="inferred from homology"/>
<keyword evidence="6" id="KW-0963">Cytoplasm</keyword>
<protein>
    <recommendedName>
        <fullName evidence="6">tRNA modification GTPase MnmE</fullName>
        <ecNumber evidence="6">3.6.-.-</ecNumber>
    </recommendedName>
</protein>
<evidence type="ECO:0000256" key="4">
    <source>
        <dbReference type="ARBA" id="ARBA00022958"/>
    </source>
</evidence>
<evidence type="ECO:0000256" key="3">
    <source>
        <dbReference type="ARBA" id="ARBA00022741"/>
    </source>
</evidence>
<dbReference type="GO" id="GO:0003924">
    <property type="term" value="F:GTPase activity"/>
    <property type="evidence" value="ECO:0007669"/>
    <property type="project" value="UniProtKB-UniRule"/>
</dbReference>
<dbReference type="InterPro" id="IPR018948">
    <property type="entry name" value="GTP-bd_TrmE_N"/>
</dbReference>
<dbReference type="GO" id="GO:0030488">
    <property type="term" value="P:tRNA methylation"/>
    <property type="evidence" value="ECO:0007669"/>
    <property type="project" value="TreeGrafter"/>
</dbReference>
<dbReference type="EC" id="3.6.-.-" evidence="6"/>
<dbReference type="InterPro" id="IPR006073">
    <property type="entry name" value="GTP-bd"/>
</dbReference>
<dbReference type="InterPro" id="IPR027417">
    <property type="entry name" value="P-loop_NTPase"/>
</dbReference>
<keyword evidence="2 6" id="KW-0819">tRNA processing</keyword>
<comment type="caution">
    <text evidence="6">Lacks conserved residue(s) required for the propagation of feature annotation.</text>
</comment>
<dbReference type="EMBL" id="LNYS01000006">
    <property type="protein sequence ID" value="KTD51986.1"/>
    <property type="molecule type" value="Genomic_DNA"/>
</dbReference>
<feature type="binding site" evidence="6">
    <location>
        <position position="229"/>
    </location>
    <ligand>
        <name>Mg(2+)</name>
        <dbReference type="ChEBI" id="CHEBI:18420"/>
    </ligand>
</feature>
<dbReference type="HAMAP" id="MF_00379">
    <property type="entry name" value="GTPase_MnmE"/>
    <property type="match status" value="1"/>
</dbReference>
<feature type="binding site" evidence="6">
    <location>
        <position position="249"/>
    </location>
    <ligand>
        <name>K(+)</name>
        <dbReference type="ChEBI" id="CHEBI:29103"/>
    </ligand>
</feature>
<feature type="binding site" evidence="6">
    <location>
        <position position="225"/>
    </location>
    <ligand>
        <name>K(+)</name>
        <dbReference type="ChEBI" id="CHEBI:29103"/>
    </ligand>
</feature>
<feature type="binding site" evidence="6">
    <location>
        <begin position="269"/>
        <end position="272"/>
    </location>
    <ligand>
        <name>GTP</name>
        <dbReference type="ChEBI" id="CHEBI:37565"/>
    </ligand>
</feature>
<keyword evidence="5 6" id="KW-0342">GTP-binding</keyword>
<evidence type="ECO:0000256" key="7">
    <source>
        <dbReference type="RuleBase" id="RU003313"/>
    </source>
</evidence>
<dbReference type="Pfam" id="PF12631">
    <property type="entry name" value="MnmE_helical"/>
    <property type="match status" value="1"/>
</dbReference>
<gene>
    <name evidence="6 9" type="primary">trmE</name>
    <name evidence="6" type="synonym">mnmE</name>
    <name evidence="9" type="ORF">Lqui_0830</name>
</gene>
<dbReference type="Proteomes" id="UP000054618">
    <property type="component" value="Unassembled WGS sequence"/>
</dbReference>
<feature type="binding site" evidence="6">
    <location>
        <position position="445"/>
    </location>
    <ligand>
        <name>(6S)-5-formyl-5,6,7,8-tetrahydrofolate</name>
        <dbReference type="ChEBI" id="CHEBI:57457"/>
    </ligand>
</feature>
<organism evidence="9 10">
    <name type="scientific">Legionella quinlivanii</name>
    <dbReference type="NCBI Taxonomy" id="45073"/>
    <lineage>
        <taxon>Bacteria</taxon>
        <taxon>Pseudomonadati</taxon>
        <taxon>Pseudomonadota</taxon>
        <taxon>Gammaproteobacteria</taxon>
        <taxon>Legionellales</taxon>
        <taxon>Legionellaceae</taxon>
        <taxon>Legionella</taxon>
    </lineage>
</organism>
<dbReference type="NCBIfam" id="NF003661">
    <property type="entry name" value="PRK05291.1-3"/>
    <property type="match status" value="1"/>
</dbReference>
<comment type="caution">
    <text evidence="9">The sequence shown here is derived from an EMBL/GenBank/DDBJ whole genome shotgun (WGS) entry which is preliminary data.</text>
</comment>
<dbReference type="PANTHER" id="PTHR42714:SF2">
    <property type="entry name" value="TRNA MODIFICATION GTPASE GTPBP3, MITOCHONDRIAL"/>
    <property type="match status" value="1"/>
</dbReference>
<sequence>MNNDSIVAIATPPGRGGVGIVRVSGPLAYEIGLKLSGQTQLIPRQAIYTRFYNLNQEIIDQGLILYFKNPHSFTGEEVVEFQGHGSPVVLDYLVNECLACGARLARPGEFSERAFLNDKIDLTQAEAIADLIHASTLTAARMAVRSLQGEFSKKIHALNEQIIHLRMYVEAAIDFPEEEVDFLSDGKILQKLQSILTELQSLRTNANQGALLREGLSIVIVGKPNAGKSTLINHLAGREVAIVTDIAGTTRDIMREEVLLDDLPVHFIDTAGLRESEDIVEQEGIKRAWQAVRQADCVLMIMDISTDHADCTISEEVRANLPQNVPLVKVFNKIDLNPSALPDKEAIYISAKSGQGIEALKTKIKAIVGYQASEGQFIARRRHLQALEQAHQFLIKGLDQLIDVKAGELLAEDLRQAHLQLCEITGEFSSDDLLGKIFSSFCIGK</sequence>
<evidence type="ECO:0000259" key="8">
    <source>
        <dbReference type="PROSITE" id="PS51709"/>
    </source>
</evidence>
<dbReference type="GO" id="GO:0005525">
    <property type="term" value="F:GTP binding"/>
    <property type="evidence" value="ECO:0007669"/>
    <property type="project" value="UniProtKB-UniRule"/>
</dbReference>
<dbReference type="InterPro" id="IPR031168">
    <property type="entry name" value="G_TrmE"/>
</dbReference>
<reference evidence="9 10" key="1">
    <citation type="submission" date="2015-11" db="EMBL/GenBank/DDBJ databases">
        <title>Genomic analysis of 38 Legionella species identifies large and diverse effector repertoires.</title>
        <authorList>
            <person name="Burstein D."/>
            <person name="Amaro F."/>
            <person name="Zusman T."/>
            <person name="Lifshitz Z."/>
            <person name="Cohen O."/>
            <person name="Gilbert J.A."/>
            <person name="Pupko T."/>
            <person name="Shuman H.A."/>
            <person name="Segal G."/>
        </authorList>
    </citation>
    <scope>NUCLEOTIDE SEQUENCE [LARGE SCALE GENOMIC DNA]</scope>
    <source>
        <strain evidence="9 10">CDC#1442-AUS-E</strain>
    </source>
</reference>
<dbReference type="InterPro" id="IPR027368">
    <property type="entry name" value="MnmE_dom2"/>
</dbReference>
<dbReference type="Pfam" id="PF10396">
    <property type="entry name" value="TrmE_N"/>
    <property type="match status" value="1"/>
</dbReference>
<feature type="binding site" evidence="6">
    <location>
        <begin position="244"/>
        <end position="250"/>
    </location>
    <ligand>
        <name>GTP</name>
        <dbReference type="ChEBI" id="CHEBI:37565"/>
    </ligand>
</feature>
<dbReference type="CDD" id="cd14858">
    <property type="entry name" value="TrmE_N"/>
    <property type="match status" value="1"/>
</dbReference>
<dbReference type="PROSITE" id="PS51709">
    <property type="entry name" value="G_TRME"/>
    <property type="match status" value="1"/>
</dbReference>
<dbReference type="GO" id="GO:0005829">
    <property type="term" value="C:cytosol"/>
    <property type="evidence" value="ECO:0007669"/>
    <property type="project" value="TreeGrafter"/>
</dbReference>
<feature type="binding site" evidence="6">
    <location>
        <begin position="225"/>
        <end position="230"/>
    </location>
    <ligand>
        <name>GTP</name>
        <dbReference type="ChEBI" id="CHEBI:37565"/>
    </ligand>
</feature>
<feature type="domain" description="TrmE-type G" evidence="8">
    <location>
        <begin position="215"/>
        <end position="369"/>
    </location>
</feature>
<dbReference type="InterPro" id="IPR027266">
    <property type="entry name" value="TrmE/GcvT-like"/>
</dbReference>
<feature type="binding site" evidence="6">
    <location>
        <position position="246"/>
    </location>
    <ligand>
        <name>K(+)</name>
        <dbReference type="ChEBI" id="CHEBI:29103"/>
    </ligand>
</feature>
<accession>A0A0W0Y5Q4</accession>
<dbReference type="AlphaFoldDB" id="A0A0W0Y5Q4"/>
<dbReference type="InterPro" id="IPR004520">
    <property type="entry name" value="GTPase_MnmE"/>
</dbReference>
<dbReference type="PATRIC" id="fig|45073.5.peg.878"/>
<dbReference type="SUPFAM" id="SSF52540">
    <property type="entry name" value="P-loop containing nucleoside triphosphate hydrolases"/>
    <property type="match status" value="1"/>
</dbReference>
<dbReference type="GO" id="GO:0002098">
    <property type="term" value="P:tRNA wobble uridine modification"/>
    <property type="evidence" value="ECO:0007669"/>
    <property type="project" value="TreeGrafter"/>
</dbReference>
<comment type="similarity">
    <text evidence="1 6 7">Belongs to the TRAFAC class TrmE-Era-EngA-EngB-Septin-like GTPase superfamily. TrmE GTPase family.</text>
</comment>
<feature type="binding site" evidence="6">
    <location>
        <position position="22"/>
    </location>
    <ligand>
        <name>(6S)-5-formyl-5,6,7,8-tetrahydrofolate</name>
        <dbReference type="ChEBI" id="CHEBI:57457"/>
    </ligand>
</feature>
<name>A0A0W0Y5Q4_9GAMM</name>
<comment type="subcellular location">
    <subcellularLocation>
        <location evidence="6">Cytoplasm</location>
    </subcellularLocation>
</comment>
<dbReference type="Gene3D" id="3.30.1360.120">
    <property type="entry name" value="Probable tRNA modification gtpase trme, domain 1"/>
    <property type="match status" value="1"/>
</dbReference>
<comment type="function">
    <text evidence="6">Exhibits a very high intrinsic GTPase hydrolysis rate. Involved in the addition of a carboxymethylaminomethyl (cmnm) group at the wobble position (U34) of certain tRNAs, forming tRNA-cmnm(5)s(2)U34.</text>
</comment>
<comment type="cofactor">
    <cofactor evidence="6">
        <name>K(+)</name>
        <dbReference type="ChEBI" id="CHEBI:29103"/>
    </cofactor>
    <text evidence="6">Binds 1 potassium ion per subunit.</text>
</comment>
<dbReference type="RefSeq" id="WP_058506926.1">
    <property type="nucleotide sequence ID" value="NZ_CAAAIK010000007.1"/>
</dbReference>
<keyword evidence="6" id="KW-0460">Magnesium</keyword>
<keyword evidence="4 6" id="KW-0630">Potassium</keyword>
<evidence type="ECO:0000256" key="6">
    <source>
        <dbReference type="HAMAP-Rule" id="MF_00379"/>
    </source>
</evidence>
<dbReference type="SUPFAM" id="SSF116878">
    <property type="entry name" value="TrmE connector domain"/>
    <property type="match status" value="1"/>
</dbReference>
<dbReference type="InterPro" id="IPR025867">
    <property type="entry name" value="MnmE_helical"/>
</dbReference>
<evidence type="ECO:0000256" key="1">
    <source>
        <dbReference type="ARBA" id="ARBA00011043"/>
    </source>
</evidence>
<feature type="binding site" evidence="6">
    <location>
        <position position="119"/>
    </location>
    <ligand>
        <name>(6S)-5-formyl-5,6,7,8-tetrahydrofolate</name>
        <dbReference type="ChEBI" id="CHEBI:57457"/>
    </ligand>
</feature>
<evidence type="ECO:0000313" key="9">
    <source>
        <dbReference type="EMBL" id="KTD51986.1"/>
    </source>
</evidence>
<dbReference type="PANTHER" id="PTHR42714">
    <property type="entry name" value="TRNA MODIFICATION GTPASE GTPBP3"/>
    <property type="match status" value="1"/>
</dbReference>
<evidence type="ECO:0000256" key="2">
    <source>
        <dbReference type="ARBA" id="ARBA00022694"/>
    </source>
</evidence>
<dbReference type="STRING" id="45073.Lqui_0830"/>
<feature type="binding site" evidence="6">
    <location>
        <position position="80"/>
    </location>
    <ligand>
        <name>(6S)-5-formyl-5,6,7,8-tetrahydrofolate</name>
        <dbReference type="ChEBI" id="CHEBI:57457"/>
    </ligand>
</feature>
<keyword evidence="3 6" id="KW-0547">Nucleotide-binding</keyword>
<dbReference type="OrthoDB" id="9805918at2"/>
<feature type="binding site" evidence="6">
    <location>
        <position position="244"/>
    </location>
    <ligand>
        <name>K(+)</name>
        <dbReference type="ChEBI" id="CHEBI:29103"/>
    </ligand>
</feature>